<keyword evidence="2" id="KW-1133">Transmembrane helix</keyword>
<keyword evidence="2" id="KW-0812">Transmembrane</keyword>
<dbReference type="EMBL" id="KQ976556">
    <property type="protein sequence ID" value="KYM80775.1"/>
    <property type="molecule type" value="Genomic_DNA"/>
</dbReference>
<sequence>MWRKSDGIEFDASPVALSSEGRKSILINFFLSIITLCLLIKTTFANLSVDNAGWHGLSDFDITNYVSNDHNIHQNIPSHGSYSSFENGGDFHLDMDQGFKDSNIQHTIVQAVPINEHVEITKPVPIPVIKNIGKIPGIPVPQHVSIPVPHPMAVGVAQPYPVHVPVIQHIPVPVVKTIAIPVEKKVPYPVEKIIPVPVEKPVPITIEKHVPVPVEKLYPIHIPIYKHVFHRRKTKKRGLILYIVYFKLQWTFTSFHFRIIPTNMLSFEIKRLIPYFFLKEDSTKIESRQTFESLKENSRDDAHLYNGIGNVRFVVNVKAARIRSIIFTCMSSRLQRNNCTGYNSPQCEARRNHIVYSERPHGILRREMDEDVSVLLETCATCNLKRTNRNTWKHERNRKYCNKLIGKRIKVLLSLVSLAAATPITFGQDGKQYMLQLFSGHYGIDRSDQEISGTSGGGGDYGSSYGGGYGGGYGGSDIGGGHGGGFEASSASGHLESGSSLDSGHQDFSSGGFDGGHTGGDGGHGISLDSGHNYVHSVPVSEHVEVTKPVAIPVYKHIGVPVPKSVPIHVPHPVAVGIPQPYPVHVPVPKHIPIQVVKTVAVPVEKKVPYPVEKHIPIPIEKPVPITIEKHIPYPVVKPYPIKIPVYKTIYHHAKKH</sequence>
<feature type="transmembrane region" description="Helical" evidence="2">
    <location>
        <begin position="25"/>
        <end position="44"/>
    </location>
</feature>
<protein>
    <recommendedName>
        <fullName evidence="5">Zinc finger protein 512B</fullName>
    </recommendedName>
</protein>
<name>A0A195B970_9HYME</name>
<feature type="transmembrane region" description="Helical" evidence="2">
    <location>
        <begin position="239"/>
        <end position="257"/>
    </location>
</feature>
<dbReference type="STRING" id="520822.A0A195B970"/>
<evidence type="ECO:0000313" key="3">
    <source>
        <dbReference type="EMBL" id="KYM80775.1"/>
    </source>
</evidence>
<proteinExistence type="predicted"/>
<dbReference type="PANTHER" id="PTHR47771:SF13">
    <property type="entry name" value="HDC01644"/>
    <property type="match status" value="1"/>
</dbReference>
<dbReference type="PANTHER" id="PTHR47771">
    <property type="entry name" value="LD27203P-RELATED"/>
    <property type="match status" value="1"/>
</dbReference>
<accession>A0A195B970</accession>
<keyword evidence="2" id="KW-0472">Membrane</keyword>
<organism evidence="3 4">
    <name type="scientific">Atta colombica</name>
    <dbReference type="NCBI Taxonomy" id="520822"/>
    <lineage>
        <taxon>Eukaryota</taxon>
        <taxon>Metazoa</taxon>
        <taxon>Ecdysozoa</taxon>
        <taxon>Arthropoda</taxon>
        <taxon>Hexapoda</taxon>
        <taxon>Insecta</taxon>
        <taxon>Pterygota</taxon>
        <taxon>Neoptera</taxon>
        <taxon>Endopterygota</taxon>
        <taxon>Hymenoptera</taxon>
        <taxon>Apocrita</taxon>
        <taxon>Aculeata</taxon>
        <taxon>Formicoidea</taxon>
        <taxon>Formicidae</taxon>
        <taxon>Myrmicinae</taxon>
        <taxon>Atta</taxon>
    </lineage>
</organism>
<feature type="compositionally biased region" description="Low complexity" evidence="1">
    <location>
        <begin position="487"/>
        <end position="511"/>
    </location>
</feature>
<feature type="compositionally biased region" description="Gly residues" evidence="1">
    <location>
        <begin position="512"/>
        <end position="525"/>
    </location>
</feature>
<evidence type="ECO:0000313" key="4">
    <source>
        <dbReference type="Proteomes" id="UP000078540"/>
    </source>
</evidence>
<evidence type="ECO:0000256" key="1">
    <source>
        <dbReference type="SAM" id="MobiDB-lite"/>
    </source>
</evidence>
<dbReference type="Proteomes" id="UP000078540">
    <property type="component" value="Unassembled WGS sequence"/>
</dbReference>
<keyword evidence="4" id="KW-1185">Reference proteome</keyword>
<reference evidence="3 4" key="1">
    <citation type="submission" date="2015-09" db="EMBL/GenBank/DDBJ databases">
        <title>Atta colombica WGS genome.</title>
        <authorList>
            <person name="Nygaard S."/>
            <person name="Hu H."/>
            <person name="Boomsma J."/>
            <person name="Zhang G."/>
        </authorList>
    </citation>
    <scope>NUCLEOTIDE SEQUENCE [LARGE SCALE GENOMIC DNA]</scope>
    <source>
        <strain evidence="3">Treedump-2</strain>
        <tissue evidence="3">Whole body</tissue>
    </source>
</reference>
<evidence type="ECO:0008006" key="5">
    <source>
        <dbReference type="Google" id="ProtNLM"/>
    </source>
</evidence>
<evidence type="ECO:0000256" key="2">
    <source>
        <dbReference type="SAM" id="Phobius"/>
    </source>
</evidence>
<feature type="region of interest" description="Disordered" evidence="1">
    <location>
        <begin position="484"/>
        <end position="530"/>
    </location>
</feature>
<gene>
    <name evidence="3" type="ORF">ALC53_08776</name>
</gene>
<dbReference type="AlphaFoldDB" id="A0A195B970"/>